<protein>
    <recommendedName>
        <fullName evidence="3">Solute-binding protein family 3/N-terminal domain-containing protein</fullName>
    </recommendedName>
</protein>
<reference evidence="1 2" key="1">
    <citation type="submission" date="2018-03" db="EMBL/GenBank/DDBJ databases">
        <title>Marinobacter brunus sp. nov., a marine bacterium of Gamma-proteobacteria isolated from the surface seawater of the South China Sea.</title>
        <authorList>
            <person name="Cheng H."/>
            <person name="Wu Y.-H."/>
            <person name="Xamxidin M."/>
            <person name="Xu X.-W."/>
        </authorList>
    </citation>
    <scope>NUCLEOTIDE SEQUENCE [LARGE SCALE GENOMIC DNA]</scope>
    <source>
        <strain evidence="1 2">NH169-3</strain>
    </source>
</reference>
<name>A0A2T1KU67_9GAMM</name>
<dbReference type="OrthoDB" id="5416480at2"/>
<dbReference type="SUPFAM" id="SSF53850">
    <property type="entry name" value="Periplasmic binding protein-like II"/>
    <property type="match status" value="1"/>
</dbReference>
<dbReference type="Proteomes" id="UP000239866">
    <property type="component" value="Unassembled WGS sequence"/>
</dbReference>
<evidence type="ECO:0000313" key="1">
    <source>
        <dbReference type="EMBL" id="PSF13621.1"/>
    </source>
</evidence>
<evidence type="ECO:0000313" key="2">
    <source>
        <dbReference type="Proteomes" id="UP000239866"/>
    </source>
</evidence>
<sequence length="139" mass="15871">MPSLALFISMNCSAETYTIGVEQADFLPHYGVDEQSSYQGFARDVLDMFAEHAGVTLVYKPLPVPDLPHVRSSFRLSSKTEPQVLAQFDEFLASRRADIEQLKNEYKIEDSINSEYFGLEQWKIDFLKRQKAKQQAEGS</sequence>
<dbReference type="Gene3D" id="3.40.190.10">
    <property type="entry name" value="Periplasmic binding protein-like II"/>
    <property type="match status" value="1"/>
</dbReference>
<evidence type="ECO:0008006" key="3">
    <source>
        <dbReference type="Google" id="ProtNLM"/>
    </source>
</evidence>
<accession>A0A2T1KU67</accession>
<dbReference type="AlphaFoldDB" id="A0A2T1KU67"/>
<keyword evidence="2" id="KW-1185">Reference proteome</keyword>
<dbReference type="EMBL" id="PXNP01000009">
    <property type="protein sequence ID" value="PSF13621.1"/>
    <property type="molecule type" value="Genomic_DNA"/>
</dbReference>
<gene>
    <name evidence="1" type="ORF">C7H09_01340</name>
</gene>
<organism evidence="1 2">
    <name type="scientific">Marinobacter fuscus</name>
    <dbReference type="NCBI Taxonomy" id="2109942"/>
    <lineage>
        <taxon>Bacteria</taxon>
        <taxon>Pseudomonadati</taxon>
        <taxon>Pseudomonadota</taxon>
        <taxon>Gammaproteobacteria</taxon>
        <taxon>Pseudomonadales</taxon>
        <taxon>Marinobacteraceae</taxon>
        <taxon>Marinobacter</taxon>
    </lineage>
</organism>
<comment type="caution">
    <text evidence="1">The sequence shown here is derived from an EMBL/GenBank/DDBJ whole genome shotgun (WGS) entry which is preliminary data.</text>
</comment>
<proteinExistence type="predicted"/>